<reference evidence="1" key="1">
    <citation type="journal article" date="2014" name="Int. J. Syst. Evol. Microbiol.">
        <title>Complete genome sequence of Corynebacterium casei LMG S-19264T (=DSM 44701T), isolated from a smear-ripened cheese.</title>
        <authorList>
            <consortium name="US DOE Joint Genome Institute (JGI-PGF)"/>
            <person name="Walter F."/>
            <person name="Albersmeier A."/>
            <person name="Kalinowski J."/>
            <person name="Ruckert C."/>
        </authorList>
    </citation>
    <scope>NUCLEOTIDE SEQUENCE</scope>
    <source>
        <strain evidence="1">JCM 16108</strain>
    </source>
</reference>
<protein>
    <submittedName>
        <fullName evidence="1">Uncharacterized protein</fullName>
    </submittedName>
</protein>
<dbReference type="RefSeq" id="WP_188873149.1">
    <property type="nucleotide sequence ID" value="NZ_BMOO01000010.1"/>
</dbReference>
<sequence length="94" mass="10494">MDDSEIKCRVVEKLLRNRVFGDHKWSIDRAVDHALPSHAEGRGRQLIKDEMIPQNEASIEAYGGGARENIRLGDADTAIQFLKDNGGNIPFGFD</sequence>
<dbReference type="OrthoDB" id="203241at2157"/>
<accession>A0A830G4Q9</accession>
<dbReference type="Proteomes" id="UP000614609">
    <property type="component" value="Unassembled WGS sequence"/>
</dbReference>
<evidence type="ECO:0000313" key="1">
    <source>
        <dbReference type="EMBL" id="GGM76018.1"/>
    </source>
</evidence>
<keyword evidence="3" id="KW-1185">Reference proteome</keyword>
<dbReference type="Proteomes" id="UP000765891">
    <property type="component" value="Unassembled WGS sequence"/>
</dbReference>
<comment type="caution">
    <text evidence="1">The sequence shown here is derived from an EMBL/GenBank/DDBJ whole genome shotgun (WGS) entry which is preliminary data.</text>
</comment>
<evidence type="ECO:0000313" key="2">
    <source>
        <dbReference type="EMBL" id="MBP1955966.1"/>
    </source>
</evidence>
<proteinExistence type="predicted"/>
<reference evidence="1" key="2">
    <citation type="submission" date="2020-09" db="EMBL/GenBank/DDBJ databases">
        <authorList>
            <person name="Sun Q."/>
            <person name="Ohkuma M."/>
        </authorList>
    </citation>
    <scope>NUCLEOTIDE SEQUENCE</scope>
    <source>
        <strain evidence="1">JCM 16108</strain>
    </source>
</reference>
<dbReference type="EMBL" id="JAGGKO010000009">
    <property type="protein sequence ID" value="MBP1955966.1"/>
    <property type="molecule type" value="Genomic_DNA"/>
</dbReference>
<dbReference type="AlphaFoldDB" id="A0A830G4Q9"/>
<reference evidence="2" key="3">
    <citation type="submission" date="2021-03" db="EMBL/GenBank/DDBJ databases">
        <title>Genomic Encyclopedia of Type Strains, Phase IV (KMG-IV): sequencing the most valuable type-strain genomes for metagenomic binning, comparative biology and taxonomic classification.</title>
        <authorList>
            <person name="Goeker M."/>
        </authorList>
    </citation>
    <scope>NUCLEOTIDE SEQUENCE</scope>
    <source>
        <strain evidence="2">DSM 22443</strain>
    </source>
</reference>
<organism evidence="1 3">
    <name type="scientific">Halarchaeum rubridurum</name>
    <dbReference type="NCBI Taxonomy" id="489911"/>
    <lineage>
        <taxon>Archaea</taxon>
        <taxon>Methanobacteriati</taxon>
        <taxon>Methanobacteriota</taxon>
        <taxon>Stenosarchaea group</taxon>
        <taxon>Halobacteria</taxon>
        <taxon>Halobacteriales</taxon>
        <taxon>Halobacteriaceae</taxon>
    </lineage>
</organism>
<name>A0A830G4Q9_9EURY</name>
<gene>
    <name evidence="1" type="ORF">GCM10009017_27430</name>
    <name evidence="2" type="ORF">J2752_002897</name>
</gene>
<dbReference type="EMBL" id="BMOO01000010">
    <property type="protein sequence ID" value="GGM76018.1"/>
    <property type="molecule type" value="Genomic_DNA"/>
</dbReference>
<evidence type="ECO:0000313" key="3">
    <source>
        <dbReference type="Proteomes" id="UP000614609"/>
    </source>
</evidence>